<feature type="domain" description="DUF7948" evidence="1">
    <location>
        <begin position="55"/>
        <end position="271"/>
    </location>
</feature>
<dbReference type="Proteomes" id="UP000192042">
    <property type="component" value="Chromosome I"/>
</dbReference>
<evidence type="ECO:0000313" key="2">
    <source>
        <dbReference type="EMBL" id="SLM46472.1"/>
    </source>
</evidence>
<dbReference type="Pfam" id="PF25778">
    <property type="entry name" value="DUF7948"/>
    <property type="match status" value="1"/>
</dbReference>
<dbReference type="STRING" id="1325564.NSJP_0300"/>
<dbReference type="KEGG" id="nja:NSJP_0300"/>
<reference evidence="2 3" key="1">
    <citation type="submission" date="2017-03" db="EMBL/GenBank/DDBJ databases">
        <authorList>
            <person name="Afonso C.L."/>
            <person name="Miller P.J."/>
            <person name="Scott M.A."/>
            <person name="Spackman E."/>
            <person name="Goraichik I."/>
            <person name="Dimitrov K.M."/>
            <person name="Suarez D.L."/>
            <person name="Swayne D.E."/>
        </authorList>
    </citation>
    <scope>NUCLEOTIDE SEQUENCE [LARGE SCALE GENOMIC DNA]</scope>
    <source>
        <strain evidence="2">Genome sequencing of Nitrospira japonica strain NJ11</strain>
    </source>
</reference>
<dbReference type="InterPro" id="IPR057708">
    <property type="entry name" value="DUF7948"/>
</dbReference>
<sequence length="929" mass="96939">MRNLQGARQLGVVTVLVIGWITPLICEAASHPPSMNPPLNSAQVIAPLMKAPLSFEANQGQTDDSVKFISRGNGYTLFLTPTESVMVLQQREPLTNTDDLGMKTESAPIKQSIVRMALEGVNPNPAIEGLDQLPGIVNYFIGPDPTKWHTKIPTYAQVHYKDVYPGIDVAYYGNQGRLEYDFIVSPGADPTQIRLAFKGNSNVHLAKSGDLLLTTALGEVKLQKPVVYQLGADGHKTLVEANYIISTSSESEVGIQLAAYDTNMTIVIDPVIIYSSFIGGLGIDNAHDVAVDSSGDAWVVGHAFSALTLPVVGIPYDSSYNGSLDVFLLKVSPSGSLLVWTYLGGTFSDNTPAVALDGAGNVWLTGSTSGSTFPITPGALQPVHGGSADAFISKFDSNASTLLYSTFYGSSGQENPRSIAVDASGSIVHLAGNTNSTSLPGVTPSSAQSIYGGGVQDGFLAKLDISSSQIVYATYLGGNDRDELAKVRVDSSGNAHVAGRSFSSDFPGTAGSSISALTSFQPTFGGLVDAIVAKLNPTGTQLIYSTYLGGSSDELAAGLALDSAENAVVSGVTGSSTFPLAGTPFQSTLAAHDYFVTKINSTGTALIFSTLFGGVGDDFGSVVALDPADRIYLTGPTNSCRIPDFSHPLQIDRCSLGAPFNHVIVAKLDANGSNLLSLTVFTGSTGVSGGLGITVDSQENVYVTGVTRASDFTTHTPLQPTYGGGLEDGFVAKIATAVPPEIADYFLHGNGPNANPPTLFVNATAPTATAPKYRDSAGLKFNGGNLWKEIGTWATSLPTPNNGNLTTLSALQVWVGLKNSDDQGTQFDVRAEVYKNATLVVEGLTRCITGVTRNENLATAVGVAFPAFPAVSFNGTTDVLSLKVSARIGTNPDSTKCSGPGGSHNNAVGLRLYFDATDRPAAFVGTFAP</sequence>
<dbReference type="SUPFAM" id="SSF101898">
    <property type="entry name" value="NHL repeat"/>
    <property type="match status" value="2"/>
</dbReference>
<gene>
    <name evidence="2" type="ORF">NSJP_0300</name>
</gene>
<dbReference type="AlphaFoldDB" id="A0A1W1I0G8"/>
<accession>A0A1W1I0G8</accession>
<name>A0A1W1I0G8_9BACT</name>
<dbReference type="PANTHER" id="PTHR35580:SF1">
    <property type="entry name" value="PHYTASE-LIKE DOMAIN-CONTAINING PROTEIN"/>
    <property type="match status" value="1"/>
</dbReference>
<proteinExistence type="predicted"/>
<dbReference type="PANTHER" id="PTHR35580">
    <property type="entry name" value="CELL SURFACE GLYCOPROTEIN (S-LAYER PROTEIN)-LIKE PROTEIN"/>
    <property type="match status" value="1"/>
</dbReference>
<dbReference type="EMBL" id="LT828648">
    <property type="protein sequence ID" value="SLM46472.1"/>
    <property type="molecule type" value="Genomic_DNA"/>
</dbReference>
<dbReference type="RefSeq" id="WP_080885152.1">
    <property type="nucleotide sequence ID" value="NZ_LT828648.1"/>
</dbReference>
<dbReference type="InterPro" id="IPR052918">
    <property type="entry name" value="Motility_Chemotaxis_Reg"/>
</dbReference>
<evidence type="ECO:0000313" key="3">
    <source>
        <dbReference type="Proteomes" id="UP000192042"/>
    </source>
</evidence>
<dbReference type="OrthoDB" id="9796428at2"/>
<evidence type="ECO:0000259" key="1">
    <source>
        <dbReference type="Pfam" id="PF25778"/>
    </source>
</evidence>
<keyword evidence="3" id="KW-1185">Reference proteome</keyword>
<protein>
    <recommendedName>
        <fullName evidence="1">DUF7948 domain-containing protein</fullName>
    </recommendedName>
</protein>
<organism evidence="2 3">
    <name type="scientific">Nitrospira japonica</name>
    <dbReference type="NCBI Taxonomy" id="1325564"/>
    <lineage>
        <taxon>Bacteria</taxon>
        <taxon>Pseudomonadati</taxon>
        <taxon>Nitrospirota</taxon>
        <taxon>Nitrospiria</taxon>
        <taxon>Nitrospirales</taxon>
        <taxon>Nitrospiraceae</taxon>
        <taxon>Nitrospira</taxon>
    </lineage>
</organism>